<evidence type="ECO:0000256" key="4">
    <source>
        <dbReference type="ARBA" id="ARBA00022840"/>
    </source>
</evidence>
<keyword evidence="5 7" id="KW-1133">Transmembrane helix</keyword>
<dbReference type="GO" id="GO:0140359">
    <property type="term" value="F:ABC-type transporter activity"/>
    <property type="evidence" value="ECO:0007669"/>
    <property type="project" value="InterPro"/>
</dbReference>
<dbReference type="InterPro" id="IPR011527">
    <property type="entry name" value="ABC1_TM_dom"/>
</dbReference>
<dbReference type="InterPro" id="IPR003439">
    <property type="entry name" value="ABC_transporter-like_ATP-bd"/>
</dbReference>
<evidence type="ECO:0000259" key="8">
    <source>
        <dbReference type="PROSITE" id="PS50893"/>
    </source>
</evidence>
<proteinExistence type="predicted"/>
<dbReference type="EMBL" id="JACIJB010000002">
    <property type="protein sequence ID" value="MBB5660209.1"/>
    <property type="molecule type" value="Genomic_DNA"/>
</dbReference>
<dbReference type="Gene3D" id="1.20.1560.10">
    <property type="entry name" value="ABC transporter type 1, transmembrane domain"/>
    <property type="match status" value="1"/>
</dbReference>
<dbReference type="PANTHER" id="PTHR24221">
    <property type="entry name" value="ATP-BINDING CASSETTE SUB-FAMILY B"/>
    <property type="match status" value="1"/>
</dbReference>
<evidence type="ECO:0000256" key="3">
    <source>
        <dbReference type="ARBA" id="ARBA00022741"/>
    </source>
</evidence>
<dbReference type="CDD" id="cd03228">
    <property type="entry name" value="ABCC_MRP_Like"/>
    <property type="match status" value="1"/>
</dbReference>
<dbReference type="GO" id="GO:0042883">
    <property type="term" value="P:cysteine transport"/>
    <property type="evidence" value="ECO:0007669"/>
    <property type="project" value="InterPro"/>
</dbReference>
<dbReference type="NCBIfam" id="TIGR02857">
    <property type="entry name" value="CydD"/>
    <property type="match status" value="1"/>
</dbReference>
<evidence type="ECO:0000256" key="6">
    <source>
        <dbReference type="ARBA" id="ARBA00023136"/>
    </source>
</evidence>
<keyword evidence="4 10" id="KW-0067">ATP-binding</keyword>
<comment type="caution">
    <text evidence="10">The sequence shown here is derived from an EMBL/GenBank/DDBJ whole genome shotgun (WGS) entry which is preliminary data.</text>
</comment>
<dbReference type="InterPro" id="IPR014216">
    <property type="entry name" value="ABC_transptr_CydD"/>
</dbReference>
<dbReference type="PROSITE" id="PS50929">
    <property type="entry name" value="ABC_TM1F"/>
    <property type="match status" value="1"/>
</dbReference>
<dbReference type="Gene3D" id="3.40.50.300">
    <property type="entry name" value="P-loop containing nucleotide triphosphate hydrolases"/>
    <property type="match status" value="1"/>
</dbReference>
<dbReference type="Pfam" id="PF00005">
    <property type="entry name" value="ABC_tran"/>
    <property type="match status" value="1"/>
</dbReference>
<dbReference type="GO" id="GO:0005524">
    <property type="term" value="F:ATP binding"/>
    <property type="evidence" value="ECO:0007669"/>
    <property type="project" value="UniProtKB-KW"/>
</dbReference>
<dbReference type="PANTHER" id="PTHR24221:SF261">
    <property type="entry name" value="GLUTATHIONE_L-CYSTEINE TRANSPORT SYSTEM ATP-BINDING_PERMEASE PROTEIN CYDD"/>
    <property type="match status" value="1"/>
</dbReference>
<dbReference type="Pfam" id="PF00664">
    <property type="entry name" value="ABC_membrane"/>
    <property type="match status" value="1"/>
</dbReference>
<dbReference type="Proteomes" id="UP000548978">
    <property type="component" value="Unassembled WGS sequence"/>
</dbReference>
<feature type="transmembrane region" description="Helical" evidence="7">
    <location>
        <begin position="129"/>
        <end position="151"/>
    </location>
</feature>
<keyword evidence="3" id="KW-0547">Nucleotide-binding</keyword>
<feature type="domain" description="ABC transmembrane type-1" evidence="9">
    <location>
        <begin position="107"/>
        <end position="277"/>
    </location>
</feature>
<feature type="transmembrane region" description="Helical" evidence="7">
    <location>
        <begin position="28"/>
        <end position="47"/>
    </location>
</feature>
<organism evidence="10 11">
    <name type="scientific">Brevundimonas halotolerans</name>
    <dbReference type="NCBI Taxonomy" id="69670"/>
    <lineage>
        <taxon>Bacteria</taxon>
        <taxon>Pseudomonadati</taxon>
        <taxon>Pseudomonadota</taxon>
        <taxon>Alphaproteobacteria</taxon>
        <taxon>Caulobacterales</taxon>
        <taxon>Caulobacteraceae</taxon>
        <taxon>Brevundimonas</taxon>
    </lineage>
</organism>
<evidence type="ECO:0000256" key="2">
    <source>
        <dbReference type="ARBA" id="ARBA00022692"/>
    </source>
</evidence>
<protein>
    <submittedName>
        <fullName evidence="10">ATP-binding cassette subfamily C protein CydD</fullName>
    </submittedName>
</protein>
<gene>
    <name evidence="10" type="ORF">FHS65_000949</name>
</gene>
<dbReference type="InterPro" id="IPR017871">
    <property type="entry name" value="ABC_transporter-like_CS"/>
</dbReference>
<feature type="domain" description="ABC transporter" evidence="8">
    <location>
        <begin position="305"/>
        <end position="503"/>
    </location>
</feature>
<keyword evidence="2 7" id="KW-0812">Transmembrane</keyword>
<dbReference type="CDD" id="cd18584">
    <property type="entry name" value="ABC_6TM_AarD_CydD"/>
    <property type="match status" value="1"/>
</dbReference>
<evidence type="ECO:0000256" key="5">
    <source>
        <dbReference type="ARBA" id="ARBA00022989"/>
    </source>
</evidence>
<dbReference type="GO" id="GO:0005886">
    <property type="term" value="C:plasma membrane"/>
    <property type="evidence" value="ECO:0007669"/>
    <property type="project" value="UniProtKB-SubCell"/>
</dbReference>
<dbReference type="InterPro" id="IPR003593">
    <property type="entry name" value="AAA+_ATPase"/>
</dbReference>
<evidence type="ECO:0000313" key="11">
    <source>
        <dbReference type="Proteomes" id="UP000548978"/>
    </source>
</evidence>
<comment type="subcellular location">
    <subcellularLocation>
        <location evidence="1">Cell membrane</location>
        <topology evidence="1">Multi-pass membrane protein</topology>
    </subcellularLocation>
</comment>
<reference evidence="10 11" key="1">
    <citation type="submission" date="2020-08" db="EMBL/GenBank/DDBJ databases">
        <title>Genomic Encyclopedia of Type Strains, Phase IV (KMG-IV): sequencing the most valuable type-strain genomes for metagenomic binning, comparative biology and taxonomic classification.</title>
        <authorList>
            <person name="Goeker M."/>
        </authorList>
    </citation>
    <scope>NUCLEOTIDE SEQUENCE [LARGE SCALE GENOMIC DNA]</scope>
    <source>
        <strain evidence="10 11">DSM 24448</strain>
    </source>
</reference>
<dbReference type="InterPro" id="IPR039421">
    <property type="entry name" value="Type_1_exporter"/>
</dbReference>
<sequence>MTTADVLPATGFAAGLALTLTAWPNRSGAIVTGILLMTAAFVVRGLVSQRAADVGARAAAGIKGQVRRGVVADLFAGLRPSGGGLIAAVEGVDRLEGHYARFEPARMAAVAAPVLVLIAIATASPVSALILALTLIPFGLSLWLAGTAAAAESRNQFQALERLSGLFLDRIRALPAVAAFQASDTVASEVERASDALAKRTARVLRIAFLSSGILEFFSALAVALVAVYCGFQLLGLMPVPIPEPLDLGRAVFALVLAPEVYAPLRRMAAAYHDRQAAEAVVPTLERRDAPTLLPAPRLGKSPTVSFRGVDIAYGDAPPVVSGFDLKIRPGQVIALTGASGTGKSSLLHLFLGLSPLSAGEVEVDGHPLSRHGDWCGQIGWMGQSTVVVPGTLADNIALSQPDASRDLIRATAEQAGLTLDLDRRIDERGGGLSGGERRRLALARAMLKQAPLLLLDEPTAHLDADAEAALIPALAAAIKGRTCLIATHSRAVMALADRVVAL</sequence>
<feature type="transmembrane region" description="Helical" evidence="7">
    <location>
        <begin position="104"/>
        <end position="123"/>
    </location>
</feature>
<dbReference type="PROSITE" id="PS00211">
    <property type="entry name" value="ABC_TRANSPORTER_1"/>
    <property type="match status" value="1"/>
</dbReference>
<evidence type="ECO:0000313" key="10">
    <source>
        <dbReference type="EMBL" id="MBB5660209.1"/>
    </source>
</evidence>
<keyword evidence="11" id="KW-1185">Reference proteome</keyword>
<name>A0A7W9A2J1_9CAUL</name>
<evidence type="ECO:0000256" key="7">
    <source>
        <dbReference type="SAM" id="Phobius"/>
    </source>
</evidence>
<dbReference type="AlphaFoldDB" id="A0A7W9A2J1"/>
<dbReference type="PROSITE" id="PS50893">
    <property type="entry name" value="ABC_TRANSPORTER_2"/>
    <property type="match status" value="1"/>
</dbReference>
<dbReference type="InterPro" id="IPR027417">
    <property type="entry name" value="P-loop_NTPase"/>
</dbReference>
<dbReference type="GO" id="GO:0034040">
    <property type="term" value="F:ATPase-coupled lipid transmembrane transporter activity"/>
    <property type="evidence" value="ECO:0007669"/>
    <property type="project" value="TreeGrafter"/>
</dbReference>
<dbReference type="SMART" id="SM00382">
    <property type="entry name" value="AAA"/>
    <property type="match status" value="1"/>
</dbReference>
<dbReference type="SUPFAM" id="SSF90123">
    <property type="entry name" value="ABC transporter transmembrane region"/>
    <property type="match status" value="1"/>
</dbReference>
<keyword evidence="6 7" id="KW-0472">Membrane</keyword>
<accession>A0A7W9A2J1</accession>
<evidence type="ECO:0000259" key="9">
    <source>
        <dbReference type="PROSITE" id="PS50929"/>
    </source>
</evidence>
<evidence type="ECO:0000256" key="1">
    <source>
        <dbReference type="ARBA" id="ARBA00004651"/>
    </source>
</evidence>
<dbReference type="InterPro" id="IPR036640">
    <property type="entry name" value="ABC1_TM_sf"/>
</dbReference>
<dbReference type="SUPFAM" id="SSF52540">
    <property type="entry name" value="P-loop containing nucleoside triphosphate hydrolases"/>
    <property type="match status" value="1"/>
</dbReference>
<feature type="transmembrane region" description="Helical" evidence="7">
    <location>
        <begin position="207"/>
        <end position="228"/>
    </location>
</feature>
<dbReference type="GO" id="GO:0016887">
    <property type="term" value="F:ATP hydrolysis activity"/>
    <property type="evidence" value="ECO:0007669"/>
    <property type="project" value="InterPro"/>
</dbReference>